<dbReference type="Pfam" id="PF13624">
    <property type="entry name" value="SurA_N_3"/>
    <property type="match status" value="1"/>
</dbReference>
<evidence type="ECO:0000256" key="2">
    <source>
        <dbReference type="ARBA" id="ARBA00018370"/>
    </source>
</evidence>
<dbReference type="Gene3D" id="3.10.50.40">
    <property type="match status" value="1"/>
</dbReference>
<sequence length="646" mass="67834">MISSIRSLINSKFGAVIALLFVGMIAIAFALGDVTGSSSFGGLSGGNVARVGDRNITLGELNDALDNRLRAERQNNPTLDMANFVEGGGLDSTLEQLINRYALAEFASRYGVAVSDRLVGSEIRKLPGAMGLDGKFSAEAFRAFAQQIGVSEQAIRDDITQNLFAQQIIPTAASGPPAPDGMVLPYASLVLEQRSGQVASIPSTAFFPQNPPSEAVLVKYYNDNAAKFTIPEKRAISYAIFDKSIIATRAKPSEADIAAYYKANAAKYAASQTRNISQVIVPTEAAAKSVVAQVNAGKSLAEVANGLGLAVTTSNNVAKANLAGTASPAVADAVFAAAKGTIAKPARGKLGWTVVRVDAINQVAAKSLAAARAEIETELTKTRSEEMLTEMTAEIEDSFADGATITDMAKQNGLKVETSPKLLANGQNTANPGYKPIPEMQVILPAAFQLDTNGEAQLVEIVPGEKFAMIAVADFDEAAPPPLADVRPIVQQQWALAEGAKSARAAADRIRKAVDGGQPLQAALAAANIQGAQVESIKGTRADLSRQGQPIAPPLSMMFAMKKGTAKILQGGGNRGWYVVHLTDVVKGDASGNAEMLRARKQEISGLLQTEYGAQLIAAAAKDVGVKKNDDGIAELRARLTNRDNN</sequence>
<protein>
    <recommendedName>
        <fullName evidence="2">Parvulin-like PPIase</fullName>
    </recommendedName>
    <alternativeName>
        <fullName evidence="9">Peptidyl-prolyl cis-trans isomerase plp</fullName>
    </alternativeName>
    <alternativeName>
        <fullName evidence="12">Periplasmic chaperone PpiD</fullName>
    </alternativeName>
    <alternativeName>
        <fullName evidence="13">Periplasmic folding chaperone</fullName>
    </alternativeName>
    <alternativeName>
        <fullName evidence="10">Rotamase plp</fullName>
    </alternativeName>
</protein>
<dbReference type="AlphaFoldDB" id="A0A553WIV9"/>
<evidence type="ECO:0000256" key="13">
    <source>
        <dbReference type="ARBA" id="ARBA00042775"/>
    </source>
</evidence>
<keyword evidence="3" id="KW-1003">Cell membrane</keyword>
<dbReference type="RefSeq" id="WP_143775523.1">
    <property type="nucleotide sequence ID" value="NZ_VKKU01000001.1"/>
</dbReference>
<gene>
    <name evidence="16" type="ORF">FOM92_04255</name>
</gene>
<comment type="subcellular location">
    <subcellularLocation>
        <location evidence="1">Cell inner membrane</location>
        <topology evidence="1">Single-pass type II membrane protein</topology>
        <orientation evidence="1">Periplasmic side</orientation>
    </subcellularLocation>
</comment>
<evidence type="ECO:0000256" key="4">
    <source>
        <dbReference type="ARBA" id="ARBA00022519"/>
    </source>
</evidence>
<name>A0A553WIV9_9SPHN</name>
<dbReference type="InterPro" id="IPR000297">
    <property type="entry name" value="PPIase_PpiC"/>
</dbReference>
<comment type="caution">
    <text evidence="16">The sequence shown here is derived from an EMBL/GenBank/DDBJ whole genome shotgun (WGS) entry which is preliminary data.</text>
</comment>
<dbReference type="SUPFAM" id="SSF54534">
    <property type="entry name" value="FKBP-like"/>
    <property type="match status" value="1"/>
</dbReference>
<keyword evidence="7" id="KW-0472">Membrane</keyword>
<dbReference type="PROSITE" id="PS50198">
    <property type="entry name" value="PPIC_PPIASE_2"/>
    <property type="match status" value="1"/>
</dbReference>
<dbReference type="InterPro" id="IPR052029">
    <property type="entry name" value="PpiD_chaperone"/>
</dbReference>
<evidence type="ECO:0000256" key="8">
    <source>
        <dbReference type="ARBA" id="ARBA00023186"/>
    </source>
</evidence>
<proteinExistence type="inferred from homology"/>
<dbReference type="PANTHER" id="PTHR47529">
    <property type="entry name" value="PEPTIDYL-PROLYL CIS-TRANS ISOMERASE D"/>
    <property type="match status" value="1"/>
</dbReference>
<keyword evidence="14" id="KW-0697">Rotamase</keyword>
<evidence type="ECO:0000256" key="14">
    <source>
        <dbReference type="PROSITE-ProRule" id="PRU00278"/>
    </source>
</evidence>
<dbReference type="GO" id="GO:0005886">
    <property type="term" value="C:plasma membrane"/>
    <property type="evidence" value="ECO:0007669"/>
    <property type="project" value="UniProtKB-SubCell"/>
</dbReference>
<dbReference type="EMBL" id="VKKU01000001">
    <property type="protein sequence ID" value="TSB04635.1"/>
    <property type="molecule type" value="Genomic_DNA"/>
</dbReference>
<dbReference type="PANTHER" id="PTHR47529:SF1">
    <property type="entry name" value="PERIPLASMIC CHAPERONE PPID"/>
    <property type="match status" value="1"/>
</dbReference>
<comment type="similarity">
    <text evidence="11">Belongs to the PpiD chaperone family.</text>
</comment>
<evidence type="ECO:0000256" key="6">
    <source>
        <dbReference type="ARBA" id="ARBA00022989"/>
    </source>
</evidence>
<dbReference type="GO" id="GO:0003755">
    <property type="term" value="F:peptidyl-prolyl cis-trans isomerase activity"/>
    <property type="evidence" value="ECO:0007669"/>
    <property type="project" value="UniProtKB-KW"/>
</dbReference>
<evidence type="ECO:0000256" key="11">
    <source>
        <dbReference type="ARBA" id="ARBA00038408"/>
    </source>
</evidence>
<keyword evidence="17" id="KW-1185">Reference proteome</keyword>
<dbReference type="OrthoDB" id="9768393at2"/>
<evidence type="ECO:0000256" key="7">
    <source>
        <dbReference type="ARBA" id="ARBA00023136"/>
    </source>
</evidence>
<dbReference type="Proteomes" id="UP000320160">
    <property type="component" value="Unassembled WGS sequence"/>
</dbReference>
<reference evidence="16 17" key="1">
    <citation type="submission" date="2019-07" db="EMBL/GenBank/DDBJ databases">
        <authorList>
            <person name="Park M."/>
        </authorList>
    </citation>
    <scope>NUCLEOTIDE SEQUENCE [LARGE SCALE GENOMIC DNA]</scope>
    <source>
        <strain evidence="16 17">KCTC32445</strain>
    </source>
</reference>
<dbReference type="InterPro" id="IPR027304">
    <property type="entry name" value="Trigger_fact/SurA_dom_sf"/>
</dbReference>
<keyword evidence="14" id="KW-0413">Isomerase</keyword>
<evidence type="ECO:0000256" key="1">
    <source>
        <dbReference type="ARBA" id="ARBA00004382"/>
    </source>
</evidence>
<keyword evidence="8" id="KW-0143">Chaperone</keyword>
<evidence type="ECO:0000313" key="16">
    <source>
        <dbReference type="EMBL" id="TSB04635.1"/>
    </source>
</evidence>
<accession>A0A553WIV9</accession>
<keyword evidence="6" id="KW-1133">Transmembrane helix</keyword>
<feature type="domain" description="PpiC" evidence="15">
    <location>
        <begin position="271"/>
        <end position="359"/>
    </location>
</feature>
<dbReference type="InterPro" id="IPR046357">
    <property type="entry name" value="PPIase_dom_sf"/>
</dbReference>
<evidence type="ECO:0000259" key="15">
    <source>
        <dbReference type="PROSITE" id="PS50198"/>
    </source>
</evidence>
<evidence type="ECO:0000256" key="3">
    <source>
        <dbReference type="ARBA" id="ARBA00022475"/>
    </source>
</evidence>
<dbReference type="Gene3D" id="1.10.4030.10">
    <property type="entry name" value="Porin chaperone SurA, peptide-binding domain"/>
    <property type="match status" value="1"/>
</dbReference>
<dbReference type="Pfam" id="PF13145">
    <property type="entry name" value="Rotamase_2"/>
    <property type="match status" value="1"/>
</dbReference>
<evidence type="ECO:0000256" key="5">
    <source>
        <dbReference type="ARBA" id="ARBA00022692"/>
    </source>
</evidence>
<keyword evidence="5" id="KW-0812">Transmembrane</keyword>
<evidence type="ECO:0000256" key="12">
    <source>
        <dbReference type="ARBA" id="ARBA00040743"/>
    </source>
</evidence>
<organism evidence="16 17">
    <name type="scientific">Sphingorhabdus contaminans</name>
    <dbReference type="NCBI Taxonomy" id="1343899"/>
    <lineage>
        <taxon>Bacteria</taxon>
        <taxon>Pseudomonadati</taxon>
        <taxon>Pseudomonadota</taxon>
        <taxon>Alphaproteobacteria</taxon>
        <taxon>Sphingomonadales</taxon>
        <taxon>Sphingomonadaceae</taxon>
        <taxon>Sphingorhabdus</taxon>
    </lineage>
</organism>
<evidence type="ECO:0000313" key="17">
    <source>
        <dbReference type="Proteomes" id="UP000320160"/>
    </source>
</evidence>
<keyword evidence="4" id="KW-0997">Cell inner membrane</keyword>
<dbReference type="SUPFAM" id="SSF109998">
    <property type="entry name" value="Triger factor/SurA peptide-binding domain-like"/>
    <property type="match status" value="1"/>
</dbReference>
<evidence type="ECO:0000256" key="9">
    <source>
        <dbReference type="ARBA" id="ARBA00030642"/>
    </source>
</evidence>
<evidence type="ECO:0000256" key="10">
    <source>
        <dbReference type="ARBA" id="ARBA00031484"/>
    </source>
</evidence>